<reference evidence="1 2" key="1">
    <citation type="submission" date="2023-01" db="EMBL/GenBank/DDBJ databases">
        <title>Analysis of 21 Apiospora genomes using comparative genomics revels a genus with tremendous synthesis potential of carbohydrate active enzymes and secondary metabolites.</title>
        <authorList>
            <person name="Sorensen T."/>
        </authorList>
    </citation>
    <scope>NUCLEOTIDE SEQUENCE [LARGE SCALE GENOMIC DNA]</scope>
    <source>
        <strain evidence="1 2">CBS 117206</strain>
    </source>
</reference>
<keyword evidence="2" id="KW-1185">Reference proteome</keyword>
<protein>
    <submittedName>
        <fullName evidence="1">Uncharacterized protein</fullName>
    </submittedName>
</protein>
<evidence type="ECO:0000313" key="1">
    <source>
        <dbReference type="EMBL" id="KAK8124144.1"/>
    </source>
</evidence>
<dbReference type="PANTHER" id="PTHR42085:SF2">
    <property type="entry name" value="F-BOX DOMAIN-CONTAINING PROTEIN"/>
    <property type="match status" value="1"/>
</dbReference>
<comment type="caution">
    <text evidence="1">The sequence shown here is derived from an EMBL/GenBank/DDBJ whole genome shotgun (WGS) entry which is preliminary data.</text>
</comment>
<dbReference type="PANTHER" id="PTHR42085">
    <property type="entry name" value="F-BOX DOMAIN-CONTAINING PROTEIN"/>
    <property type="match status" value="1"/>
</dbReference>
<name>A0AAW0R5H3_9PEZI</name>
<proteinExistence type="predicted"/>
<dbReference type="Proteomes" id="UP001392437">
    <property type="component" value="Unassembled WGS sequence"/>
</dbReference>
<dbReference type="InterPro" id="IPR038883">
    <property type="entry name" value="AN11006-like"/>
</dbReference>
<accession>A0AAW0R5H3</accession>
<evidence type="ECO:0000313" key="2">
    <source>
        <dbReference type="Proteomes" id="UP001392437"/>
    </source>
</evidence>
<dbReference type="AlphaFoldDB" id="A0AAW0R5H3"/>
<dbReference type="EMBL" id="JAQQWP010000003">
    <property type="protein sequence ID" value="KAK8124144.1"/>
    <property type="molecule type" value="Genomic_DNA"/>
</dbReference>
<gene>
    <name evidence="1" type="ORF">PG999_004062</name>
</gene>
<organism evidence="1 2">
    <name type="scientific">Apiospora kogelbergensis</name>
    <dbReference type="NCBI Taxonomy" id="1337665"/>
    <lineage>
        <taxon>Eukaryota</taxon>
        <taxon>Fungi</taxon>
        <taxon>Dikarya</taxon>
        <taxon>Ascomycota</taxon>
        <taxon>Pezizomycotina</taxon>
        <taxon>Sordariomycetes</taxon>
        <taxon>Xylariomycetidae</taxon>
        <taxon>Amphisphaeriales</taxon>
        <taxon>Apiosporaceae</taxon>
        <taxon>Apiospora</taxon>
    </lineage>
</organism>
<sequence>MVQRRIDHYLQRPEGAAGPTPGAASFLHLPYQYRYRIYILAGLVRFCPINLNQEGLRACHYRDKDNIDGDYACFYESRRFLGKGYAIDCIAGCQCPPLPFNLLYVSRAISEEVLRIMYHENSFTVSASDAWGLRPLRSMSASAMASLRSLTVRLRNAQCVYGTAVFSETEATFPYCHPLCSTYQVHDRPLRRWPRQDRAVMQQWQHVAAKLAAHSQVGCLRLDLICDSANLVIAKDITESLLPLHHRLRDCSIRFGSSQNWEYFSLAKTTANGLVRRQGPKEPPKRTYHLPVETLTRILIQSDLIAPYGLEWQPDKGLTPFDCCKKCTATLDCCTCSRHHHGAYSTTCTCWRIPLSLFLVSKQVHAIATEIFFKENRFIVLPTGTRLYNVRIDSRQTFGSQALRSFLEGLPPGAPLLLRSLSVYLLPYNGEQERSRRQLKAFDGFTQALSLVSHACDVTKLGMALFMAFNYKEDDSDDWAVDWVVKRAEISSESPLPQVPVFRDFFLYTQWLKEPPGTRLAFCYAAMMERRVERVVMGPEYNAEHRGKWVDLPPLWYDGESREGPVFAADGSQIWPRRFYEDAYDSAI</sequence>